<reference evidence="1" key="1">
    <citation type="submission" date="2014-11" db="EMBL/GenBank/DDBJ databases">
        <authorList>
            <person name="Amaro Gonzalez C."/>
        </authorList>
    </citation>
    <scope>NUCLEOTIDE SEQUENCE</scope>
</reference>
<reference evidence="1" key="2">
    <citation type="journal article" date="2015" name="Fish Shellfish Immunol.">
        <title>Early steps in the European eel (Anguilla anguilla)-Vibrio vulnificus interaction in the gills: Role of the RtxA13 toxin.</title>
        <authorList>
            <person name="Callol A."/>
            <person name="Pajuelo D."/>
            <person name="Ebbesson L."/>
            <person name="Teles M."/>
            <person name="MacKenzie S."/>
            <person name="Amaro C."/>
        </authorList>
    </citation>
    <scope>NUCLEOTIDE SEQUENCE</scope>
</reference>
<name>A0A0E9UMI5_ANGAN</name>
<protein>
    <submittedName>
        <fullName evidence="1">Uncharacterized protein</fullName>
    </submittedName>
</protein>
<evidence type="ECO:0000313" key="1">
    <source>
        <dbReference type="EMBL" id="JAH66440.1"/>
    </source>
</evidence>
<sequence length="62" mass="7365">MWGSVVYSMQKKIDFLNGSRKTHVFSDFLCCTVPHRTWNPCVLYLGRQDRDRSEDECLIKRP</sequence>
<dbReference type="AlphaFoldDB" id="A0A0E9UMI5"/>
<proteinExistence type="predicted"/>
<dbReference type="EMBL" id="GBXM01042137">
    <property type="protein sequence ID" value="JAH66440.1"/>
    <property type="molecule type" value="Transcribed_RNA"/>
</dbReference>
<organism evidence="1">
    <name type="scientific">Anguilla anguilla</name>
    <name type="common">European freshwater eel</name>
    <name type="synonym">Muraena anguilla</name>
    <dbReference type="NCBI Taxonomy" id="7936"/>
    <lineage>
        <taxon>Eukaryota</taxon>
        <taxon>Metazoa</taxon>
        <taxon>Chordata</taxon>
        <taxon>Craniata</taxon>
        <taxon>Vertebrata</taxon>
        <taxon>Euteleostomi</taxon>
        <taxon>Actinopterygii</taxon>
        <taxon>Neopterygii</taxon>
        <taxon>Teleostei</taxon>
        <taxon>Anguilliformes</taxon>
        <taxon>Anguillidae</taxon>
        <taxon>Anguilla</taxon>
    </lineage>
</organism>
<accession>A0A0E9UMI5</accession>